<protein>
    <submittedName>
        <fullName evidence="1">Putative H(+)-transporting two-sector ATPase</fullName>
        <ecNumber evidence="1">3.6.3.14</ecNumber>
    </submittedName>
</protein>
<organism evidence="1 2">
    <name type="scientific">Medicago truncatula</name>
    <name type="common">Barrel medic</name>
    <name type="synonym">Medicago tribuloides</name>
    <dbReference type="NCBI Taxonomy" id="3880"/>
    <lineage>
        <taxon>Eukaryota</taxon>
        <taxon>Viridiplantae</taxon>
        <taxon>Streptophyta</taxon>
        <taxon>Embryophyta</taxon>
        <taxon>Tracheophyta</taxon>
        <taxon>Spermatophyta</taxon>
        <taxon>Magnoliopsida</taxon>
        <taxon>eudicotyledons</taxon>
        <taxon>Gunneridae</taxon>
        <taxon>Pentapetalae</taxon>
        <taxon>rosids</taxon>
        <taxon>fabids</taxon>
        <taxon>Fabales</taxon>
        <taxon>Fabaceae</taxon>
        <taxon>Papilionoideae</taxon>
        <taxon>50 kb inversion clade</taxon>
        <taxon>NPAAA clade</taxon>
        <taxon>Hologalegina</taxon>
        <taxon>IRL clade</taxon>
        <taxon>Trifolieae</taxon>
        <taxon>Medicago</taxon>
    </lineage>
</organism>
<proteinExistence type="predicted"/>
<evidence type="ECO:0000313" key="1">
    <source>
        <dbReference type="EMBL" id="RHN58543.1"/>
    </source>
</evidence>
<dbReference type="Gene3D" id="3.40.50.300">
    <property type="entry name" value="P-loop containing nucleotide triphosphate hydrolases"/>
    <property type="match status" value="1"/>
</dbReference>
<sequence>MELINNIAKAHGSVSVFGRVGERTREGNEFLLRNWFQFVYSDLNIISKLILIRI</sequence>
<dbReference type="AlphaFoldDB" id="A0A396I1C5"/>
<evidence type="ECO:0000313" key="2">
    <source>
        <dbReference type="Proteomes" id="UP000265566"/>
    </source>
</evidence>
<keyword evidence="1" id="KW-0378">Hydrolase</keyword>
<dbReference type="Gramene" id="rna20465">
    <property type="protein sequence ID" value="RHN58543.1"/>
    <property type="gene ID" value="gene20465"/>
</dbReference>
<dbReference type="InterPro" id="IPR027417">
    <property type="entry name" value="P-loop_NTPase"/>
</dbReference>
<comment type="caution">
    <text evidence="1">The sequence shown here is derived from an EMBL/GenBank/DDBJ whole genome shotgun (WGS) entry which is preliminary data.</text>
</comment>
<dbReference type="Proteomes" id="UP000265566">
    <property type="component" value="Chromosome 4"/>
</dbReference>
<name>A0A396I1C5_MEDTR</name>
<dbReference type="GO" id="GO:0016787">
    <property type="term" value="F:hydrolase activity"/>
    <property type="evidence" value="ECO:0007669"/>
    <property type="project" value="UniProtKB-KW"/>
</dbReference>
<accession>A0A396I1C5</accession>
<gene>
    <name evidence="1" type="ORF">MtrunA17_Chr4g0003541</name>
</gene>
<dbReference type="EMBL" id="PSQE01000004">
    <property type="protein sequence ID" value="RHN58543.1"/>
    <property type="molecule type" value="Genomic_DNA"/>
</dbReference>
<reference evidence="2" key="1">
    <citation type="journal article" date="2018" name="Nat. Plants">
        <title>Whole-genome landscape of Medicago truncatula symbiotic genes.</title>
        <authorList>
            <person name="Pecrix Y."/>
            <person name="Staton S.E."/>
            <person name="Sallet E."/>
            <person name="Lelandais-Briere C."/>
            <person name="Moreau S."/>
            <person name="Carrere S."/>
            <person name="Blein T."/>
            <person name="Jardinaud M.F."/>
            <person name="Latrasse D."/>
            <person name="Zouine M."/>
            <person name="Zahm M."/>
            <person name="Kreplak J."/>
            <person name="Mayjonade B."/>
            <person name="Satge C."/>
            <person name="Perez M."/>
            <person name="Cauet S."/>
            <person name="Marande W."/>
            <person name="Chantry-Darmon C."/>
            <person name="Lopez-Roques C."/>
            <person name="Bouchez O."/>
            <person name="Berard A."/>
            <person name="Debelle F."/>
            <person name="Munos S."/>
            <person name="Bendahmane A."/>
            <person name="Berges H."/>
            <person name="Niebel A."/>
            <person name="Buitink J."/>
            <person name="Frugier F."/>
            <person name="Benhamed M."/>
            <person name="Crespi M."/>
            <person name="Gouzy J."/>
            <person name="Gamas P."/>
        </authorList>
    </citation>
    <scope>NUCLEOTIDE SEQUENCE [LARGE SCALE GENOMIC DNA]</scope>
    <source>
        <strain evidence="2">cv. Jemalong A17</strain>
    </source>
</reference>
<dbReference type="EC" id="3.6.3.14" evidence="1"/>